<dbReference type="RefSeq" id="WP_257310836.1">
    <property type="nucleotide sequence ID" value="NZ_JANFDG010000001.1"/>
</dbReference>
<proteinExistence type="predicted"/>
<reference evidence="3" key="1">
    <citation type="journal article" date="2019" name="Int. J. Syst. Evol. Microbiol.">
        <title>The Global Catalogue of Microorganisms (GCM) 10K type strain sequencing project: providing services to taxonomists for standard genome sequencing and annotation.</title>
        <authorList>
            <consortium name="The Broad Institute Genomics Platform"/>
            <consortium name="The Broad Institute Genome Sequencing Center for Infectious Disease"/>
            <person name="Wu L."/>
            <person name="Ma J."/>
        </authorList>
    </citation>
    <scope>NUCLEOTIDE SEQUENCE [LARGE SCALE GENOMIC DNA]</scope>
    <source>
        <strain evidence="3">KCTC 52677</strain>
    </source>
</reference>
<keyword evidence="3" id="KW-1185">Reference proteome</keyword>
<organism evidence="2 3">
    <name type="scientific">Shinella pollutisoli</name>
    <dbReference type="NCBI Taxonomy" id="2250594"/>
    <lineage>
        <taxon>Bacteria</taxon>
        <taxon>Pseudomonadati</taxon>
        <taxon>Pseudomonadota</taxon>
        <taxon>Alphaproteobacteria</taxon>
        <taxon>Hyphomicrobiales</taxon>
        <taxon>Rhizobiaceae</taxon>
        <taxon>Shinella</taxon>
    </lineage>
</organism>
<dbReference type="EMBL" id="JBHRSP010000015">
    <property type="protein sequence ID" value="MFC3073109.1"/>
    <property type="molecule type" value="Genomic_DNA"/>
</dbReference>
<dbReference type="Pfam" id="PF06568">
    <property type="entry name" value="YjiS-like"/>
    <property type="match status" value="1"/>
</dbReference>
<accession>A0ABV7DDZ5</accession>
<dbReference type="Proteomes" id="UP001595377">
    <property type="component" value="Unassembled WGS sequence"/>
</dbReference>
<evidence type="ECO:0000313" key="3">
    <source>
        <dbReference type="Proteomes" id="UP001595377"/>
    </source>
</evidence>
<dbReference type="InterPro" id="IPR009506">
    <property type="entry name" value="YjiS-like"/>
</dbReference>
<name>A0ABV7DDZ5_9HYPH</name>
<protein>
    <submittedName>
        <fullName evidence="2">DUF1127 domain-containing protein</fullName>
    </submittedName>
</protein>
<sequence length="98" mass="10982">MRMIDRSLDLDILAGRKPAPGLAARLGNAASKVLRAWLNRGALNRLRELDDRQLLDLGLTREDVREAITSSFFSDAGLHLTIAARERARRHLRCGHPD</sequence>
<evidence type="ECO:0000259" key="1">
    <source>
        <dbReference type="Pfam" id="PF06568"/>
    </source>
</evidence>
<gene>
    <name evidence="2" type="ORF">ACFOHH_08350</name>
</gene>
<evidence type="ECO:0000313" key="2">
    <source>
        <dbReference type="EMBL" id="MFC3073109.1"/>
    </source>
</evidence>
<comment type="caution">
    <text evidence="2">The sequence shown here is derived from an EMBL/GenBank/DDBJ whole genome shotgun (WGS) entry which is preliminary data.</text>
</comment>
<feature type="domain" description="YjiS-like" evidence="1">
    <location>
        <begin position="32"/>
        <end position="65"/>
    </location>
</feature>